<accession>A0A6B0Y0T8</accession>
<evidence type="ECO:0000313" key="4">
    <source>
        <dbReference type="EMBL" id="MXY33512.1"/>
    </source>
</evidence>
<dbReference type="Gene3D" id="3.40.50.450">
    <property type="match status" value="1"/>
</dbReference>
<feature type="non-terminal residue" evidence="4">
    <location>
        <position position="1"/>
    </location>
</feature>
<dbReference type="Pfam" id="PF02481">
    <property type="entry name" value="DNA_processg_A"/>
    <property type="match status" value="1"/>
</dbReference>
<evidence type="ECO:0000259" key="3">
    <source>
        <dbReference type="Pfam" id="PF02481"/>
    </source>
</evidence>
<comment type="caution">
    <text evidence="4">The sequence shown here is derived from an EMBL/GenBank/DDBJ whole genome shotgun (WGS) entry which is preliminary data.</text>
</comment>
<dbReference type="PANTHER" id="PTHR43022">
    <property type="entry name" value="PROTEIN SMF"/>
    <property type="match status" value="1"/>
</dbReference>
<dbReference type="InterPro" id="IPR057666">
    <property type="entry name" value="DrpA_SLOG"/>
</dbReference>
<reference evidence="4" key="1">
    <citation type="submission" date="2019-09" db="EMBL/GenBank/DDBJ databases">
        <title>Characterisation of the sponge microbiome using genome-centric metagenomics.</title>
        <authorList>
            <person name="Engelberts J.P."/>
            <person name="Robbins S.J."/>
            <person name="De Goeij J.M."/>
            <person name="Aranda M."/>
            <person name="Bell S.C."/>
            <person name="Webster N.S."/>
        </authorList>
    </citation>
    <scope>NUCLEOTIDE SEQUENCE</scope>
    <source>
        <strain evidence="4">SB0664_bin_43</strain>
    </source>
</reference>
<dbReference type="AlphaFoldDB" id="A0A6B0Y0T8"/>
<evidence type="ECO:0000256" key="1">
    <source>
        <dbReference type="ARBA" id="ARBA00006525"/>
    </source>
</evidence>
<protein>
    <submittedName>
        <fullName evidence="4">DNA-processing protein DprA</fullName>
    </submittedName>
</protein>
<organism evidence="4">
    <name type="scientific">Boseongicola sp. SB0664_bin_43</name>
    <dbReference type="NCBI Taxonomy" id="2604844"/>
    <lineage>
        <taxon>Bacteria</taxon>
        <taxon>Pseudomonadati</taxon>
        <taxon>Pseudomonadota</taxon>
        <taxon>Alphaproteobacteria</taxon>
        <taxon>Rhodobacterales</taxon>
        <taxon>Paracoccaceae</taxon>
        <taxon>Boseongicola</taxon>
    </lineage>
</organism>
<evidence type="ECO:0000256" key="2">
    <source>
        <dbReference type="SAM" id="MobiDB-lite"/>
    </source>
</evidence>
<dbReference type="PANTHER" id="PTHR43022:SF1">
    <property type="entry name" value="PROTEIN SMF"/>
    <property type="match status" value="1"/>
</dbReference>
<proteinExistence type="inferred from homology"/>
<feature type="region of interest" description="Disordered" evidence="2">
    <location>
        <begin position="231"/>
        <end position="254"/>
    </location>
</feature>
<dbReference type="InterPro" id="IPR003488">
    <property type="entry name" value="DprA"/>
</dbReference>
<feature type="domain" description="Smf/DprA SLOG" evidence="3">
    <location>
        <begin position="19"/>
        <end position="184"/>
    </location>
</feature>
<name>A0A6B0Y0T8_9RHOB</name>
<gene>
    <name evidence="4" type="ORF">F4Y60_05365</name>
</gene>
<comment type="similarity">
    <text evidence="1">Belongs to the DprA/Smf family.</text>
</comment>
<sequence>CQFTCSDSYARWRRARIWVVARFEPEYPDRLKSRLQLGSLPILFGCGNRALLGRGGIAVVGSRNAGREDLEFAENLGCAAARQGFSIVSGGARGVDERAMLGALENDGTAIGLLADSLLRAGTSEWFRKHLLAEDLVLVTPFNPEAGFNVGNAMSRNRCIYCLAETAIVIGSTPDKGGTWNGALEDLKGAWPPLWVKRTENESSGNPELVRRGKWLPDDLDSLECLMEASTDENDDLDHSGLPLFENRQRDAAR</sequence>
<dbReference type="GO" id="GO:0009294">
    <property type="term" value="P:DNA-mediated transformation"/>
    <property type="evidence" value="ECO:0007669"/>
    <property type="project" value="InterPro"/>
</dbReference>
<dbReference type="EMBL" id="VXRY01000217">
    <property type="protein sequence ID" value="MXY33512.1"/>
    <property type="molecule type" value="Genomic_DNA"/>
</dbReference>
<dbReference type="SUPFAM" id="SSF102405">
    <property type="entry name" value="MCP/YpsA-like"/>
    <property type="match status" value="1"/>
</dbReference>